<gene>
    <name evidence="2" type="ORF">A6D92_12130</name>
</gene>
<protein>
    <submittedName>
        <fullName evidence="2">Alkaline-shock protein</fullName>
    </submittedName>
</protein>
<dbReference type="Pfam" id="PF03780">
    <property type="entry name" value="Asp23"/>
    <property type="match status" value="1"/>
</dbReference>
<dbReference type="PANTHER" id="PTHR34297">
    <property type="entry name" value="HYPOTHETICAL CYTOSOLIC PROTEIN-RELATED"/>
    <property type="match status" value="1"/>
</dbReference>
<sequence length="136" mass="14552">MSPDKEPMKEGKEGEPQVESSIRIADDVVGVIAGIAALEVDGVAGMSGGLAAEVGERMTGKKNPSKGVKVQIGEKEVAIDLYIVVEFGVRIPEVATKVQEAVKRAVESMTGLECVEINIHVQGVSFKEPEDDYRVR</sequence>
<dbReference type="AlphaFoldDB" id="A0A1Y2T6S5"/>
<proteinExistence type="inferred from homology"/>
<evidence type="ECO:0000313" key="3">
    <source>
        <dbReference type="Proteomes" id="UP000194267"/>
    </source>
</evidence>
<organism evidence="2 3">
    <name type="scientific">Symbiobacterium thermophilum</name>
    <dbReference type="NCBI Taxonomy" id="2734"/>
    <lineage>
        <taxon>Bacteria</taxon>
        <taxon>Bacillati</taxon>
        <taxon>Bacillota</taxon>
        <taxon>Clostridia</taxon>
        <taxon>Eubacteriales</taxon>
        <taxon>Symbiobacteriaceae</taxon>
        <taxon>Symbiobacterium</taxon>
    </lineage>
</organism>
<evidence type="ECO:0000256" key="1">
    <source>
        <dbReference type="ARBA" id="ARBA00005721"/>
    </source>
</evidence>
<comment type="caution">
    <text evidence="2">The sequence shown here is derived from an EMBL/GenBank/DDBJ whole genome shotgun (WGS) entry which is preliminary data.</text>
</comment>
<comment type="similarity">
    <text evidence="1">Belongs to the asp23 family.</text>
</comment>
<reference evidence="3" key="1">
    <citation type="submission" date="2016-04" db="EMBL/GenBank/DDBJ databases">
        <authorList>
            <person name="Antunes L.P."/>
            <person name="Martins L.F."/>
            <person name="Pereira R.V."/>
            <person name="Thomas A.M."/>
            <person name="Barbosa D."/>
            <person name="Nascimento L."/>
            <person name="Silva G.M."/>
            <person name="Condomitti G.W."/>
            <person name="Digiampietri L.A."/>
            <person name="Lombardi K.C."/>
            <person name="Ramos P.L."/>
            <person name="Quaggio R.B."/>
            <person name="Oliveira J.C."/>
            <person name="Pascon R.C."/>
            <person name="Cruz J.B."/>
            <person name="Silva A.M."/>
            <person name="Setubal J.C."/>
        </authorList>
    </citation>
    <scope>NUCLEOTIDE SEQUENCE [LARGE SCALE GENOMIC DNA]</scope>
</reference>
<dbReference type="InterPro" id="IPR005531">
    <property type="entry name" value="Asp23"/>
</dbReference>
<dbReference type="EMBL" id="LWLV01001048">
    <property type="protein sequence ID" value="OTA40895.1"/>
    <property type="molecule type" value="Genomic_DNA"/>
</dbReference>
<dbReference type="PANTHER" id="PTHR34297:SF2">
    <property type="entry name" value="ASP23_GLS24 FAMILY ENVELOPE STRESS RESPONSE PROTEIN"/>
    <property type="match status" value="1"/>
</dbReference>
<name>A0A1Y2T6S5_SYMTR</name>
<evidence type="ECO:0000313" key="2">
    <source>
        <dbReference type="EMBL" id="OTA40895.1"/>
    </source>
</evidence>
<dbReference type="Proteomes" id="UP000194267">
    <property type="component" value="Unassembled WGS sequence"/>
</dbReference>
<accession>A0A1Y2T6S5</accession>